<protein>
    <submittedName>
        <fullName evidence="3">Uncharacterized protein</fullName>
    </submittedName>
</protein>
<evidence type="ECO:0000313" key="3">
    <source>
        <dbReference type="EMBL" id="OBR83535.1"/>
    </source>
</evidence>
<proteinExistence type="predicted"/>
<evidence type="ECO:0000256" key="1">
    <source>
        <dbReference type="SAM" id="Coils"/>
    </source>
</evidence>
<gene>
    <name evidence="3" type="ORF">I303_05815</name>
    <name evidence="4" type="ORF">I303_105793</name>
</gene>
<dbReference type="EMBL" id="CP144536">
    <property type="protein sequence ID" value="WWC63193.1"/>
    <property type="molecule type" value="Genomic_DNA"/>
</dbReference>
<reference evidence="3" key="1">
    <citation type="submission" date="2013-07" db="EMBL/GenBank/DDBJ databases">
        <title>The Genome Sequence of Cryptococcus dejecticola CBS10117.</title>
        <authorList>
            <consortium name="The Broad Institute Genome Sequencing Platform"/>
            <person name="Cuomo C."/>
            <person name="Litvintseva A."/>
            <person name="Chen Y."/>
            <person name="Heitman J."/>
            <person name="Sun S."/>
            <person name="Springer D."/>
            <person name="Dromer F."/>
            <person name="Young S.K."/>
            <person name="Zeng Q."/>
            <person name="Gargeya S."/>
            <person name="Fitzgerald M."/>
            <person name="Abouelleil A."/>
            <person name="Alvarado L."/>
            <person name="Berlin A.M."/>
            <person name="Chapman S.B."/>
            <person name="Dewar J."/>
            <person name="Goldberg J."/>
            <person name="Griggs A."/>
            <person name="Gujja S."/>
            <person name="Hansen M."/>
            <person name="Howarth C."/>
            <person name="Imamovic A."/>
            <person name="Larimer J."/>
            <person name="McCowan C."/>
            <person name="Murphy C."/>
            <person name="Pearson M."/>
            <person name="Priest M."/>
            <person name="Roberts A."/>
            <person name="Saif S."/>
            <person name="Shea T."/>
            <person name="Sykes S."/>
            <person name="Wortman J."/>
            <person name="Nusbaum C."/>
            <person name="Birren B."/>
        </authorList>
    </citation>
    <scope>NUCLEOTIDE SEQUENCE [LARGE SCALE GENOMIC DNA]</scope>
    <source>
        <strain evidence="3">CBS 10117</strain>
    </source>
</reference>
<keyword evidence="1" id="KW-0175">Coiled coil</keyword>
<dbReference type="EMBL" id="KI894033">
    <property type="protein sequence ID" value="OBR83535.1"/>
    <property type="molecule type" value="Genomic_DNA"/>
</dbReference>
<feature type="compositionally biased region" description="Basic and acidic residues" evidence="2">
    <location>
        <begin position="387"/>
        <end position="405"/>
    </location>
</feature>
<reference evidence="4" key="2">
    <citation type="submission" date="2013-07" db="EMBL/GenBank/DDBJ databases">
        <authorList>
            <consortium name="The Broad Institute Genome Sequencing Platform"/>
            <person name="Cuomo C."/>
            <person name="Litvintseva A."/>
            <person name="Chen Y."/>
            <person name="Heitman J."/>
            <person name="Sun S."/>
            <person name="Springer D."/>
            <person name="Dromer F."/>
            <person name="Young S.K."/>
            <person name="Zeng Q."/>
            <person name="Gargeya S."/>
            <person name="Fitzgerald M."/>
            <person name="Abouelleil A."/>
            <person name="Alvarado L."/>
            <person name="Berlin A.M."/>
            <person name="Chapman S.B."/>
            <person name="Dewar J."/>
            <person name="Goldberg J."/>
            <person name="Griggs A."/>
            <person name="Gujja S."/>
            <person name="Hansen M."/>
            <person name="Howarth C."/>
            <person name="Imamovic A."/>
            <person name="Larimer J."/>
            <person name="McCowan C."/>
            <person name="Murphy C."/>
            <person name="Pearson M."/>
            <person name="Priest M."/>
            <person name="Roberts A."/>
            <person name="Saif S."/>
            <person name="Shea T."/>
            <person name="Sykes S."/>
            <person name="Wortman J."/>
            <person name="Nusbaum C."/>
            <person name="Birren B."/>
        </authorList>
    </citation>
    <scope>NUCLEOTIDE SEQUENCE</scope>
    <source>
        <strain evidence="4">CBS 10117</strain>
    </source>
</reference>
<dbReference type="RefSeq" id="XP_018261377.1">
    <property type="nucleotide sequence ID" value="XM_018409105.1"/>
</dbReference>
<organism evidence="3">
    <name type="scientific">Kwoniella dejecticola CBS 10117</name>
    <dbReference type="NCBI Taxonomy" id="1296121"/>
    <lineage>
        <taxon>Eukaryota</taxon>
        <taxon>Fungi</taxon>
        <taxon>Dikarya</taxon>
        <taxon>Basidiomycota</taxon>
        <taxon>Agaricomycotina</taxon>
        <taxon>Tremellomycetes</taxon>
        <taxon>Tremellales</taxon>
        <taxon>Cryptococcaceae</taxon>
        <taxon>Kwoniella</taxon>
    </lineage>
</organism>
<dbReference type="KEGG" id="kdj:28969514"/>
<evidence type="ECO:0000313" key="5">
    <source>
        <dbReference type="Proteomes" id="UP000078595"/>
    </source>
</evidence>
<dbReference type="Proteomes" id="UP000078595">
    <property type="component" value="Chromosome 7"/>
</dbReference>
<feature type="compositionally biased region" description="Basic and acidic residues" evidence="2">
    <location>
        <begin position="212"/>
        <end position="233"/>
    </location>
</feature>
<dbReference type="VEuPathDB" id="FungiDB:I303_05815"/>
<dbReference type="GeneID" id="28969514"/>
<sequence length="450" mass="51717">MSSDPPATSTISRVPSKETINGWIEDTKNYWQIIHESDKWARAEGYRYYFAERSGIPSKTSPGFKLRCSHSGDHRGTAKDNGTPYKSGCAHAIWFTAPQWMRLPADGPFKLTDPFGLPELFPHNHPPCAAFRQRKLPTLEERKTRHVARCDHCYVHGQTFRGLHMPSDPSDGICWKKWPQAANVANNRREKADVPGPSDSTGLEQQDELDDSDHTPVKDDKESQDCTEDHSEPVEFAGDNLEQLEQALGLHDEDKQRSSRFVQSQEAVARLRRDSITMASEPLALVDCTRDDLAVSPPIYDQEMTVEQFQQALEKEKEKNQDLRDRLFILQNKWNAERDKIYGRQQVLATVPFKLNSVADGSARDADDRLGRIASERMEMVVAGMKRKSEAEKRKTEEEEYQRGVAEKRRKLDEEWRLLCELERSRFASHMLAFPIHRRSECEEDQESFV</sequence>
<dbReference type="AlphaFoldDB" id="A0A1A6A0E4"/>
<name>A0A1A6A0E4_9TREE</name>
<accession>A0A1A6A0E4</accession>
<feature type="coiled-coil region" evidence="1">
    <location>
        <begin position="306"/>
        <end position="333"/>
    </location>
</feature>
<keyword evidence="5" id="KW-1185">Reference proteome</keyword>
<reference evidence="4" key="3">
    <citation type="submission" date="2024-02" db="EMBL/GenBank/DDBJ databases">
        <title>Comparative genomics of Cryptococcus and Kwoniella reveals pathogenesis evolution and contrasting modes of karyotype evolution via chromosome fusion or intercentromeric recombination.</title>
        <authorList>
            <person name="Coelho M.A."/>
            <person name="David-Palma M."/>
            <person name="Shea T."/>
            <person name="Bowers K."/>
            <person name="McGinley-Smith S."/>
            <person name="Mohammad A.W."/>
            <person name="Gnirke A."/>
            <person name="Yurkov A.M."/>
            <person name="Nowrousian M."/>
            <person name="Sun S."/>
            <person name="Cuomo C.A."/>
            <person name="Heitman J."/>
        </authorList>
    </citation>
    <scope>NUCLEOTIDE SEQUENCE</scope>
    <source>
        <strain evidence="4">CBS 10117</strain>
    </source>
</reference>
<evidence type="ECO:0000313" key="4">
    <source>
        <dbReference type="EMBL" id="WWC63193.1"/>
    </source>
</evidence>
<feature type="region of interest" description="Disordered" evidence="2">
    <location>
        <begin position="385"/>
        <end position="405"/>
    </location>
</feature>
<evidence type="ECO:0000256" key="2">
    <source>
        <dbReference type="SAM" id="MobiDB-lite"/>
    </source>
</evidence>
<feature type="region of interest" description="Disordered" evidence="2">
    <location>
        <begin position="187"/>
        <end position="235"/>
    </location>
</feature>